<gene>
    <name evidence="2" type="ORF">ACFOZ9_00085</name>
</gene>
<proteinExistence type="predicted"/>
<feature type="domain" description="Aminoglycoside phosphotransferase" evidence="1">
    <location>
        <begin position="20"/>
        <end position="222"/>
    </location>
</feature>
<name>A0ABV8XHF1_9DEIO</name>
<dbReference type="InterPro" id="IPR011009">
    <property type="entry name" value="Kinase-like_dom_sf"/>
</dbReference>
<dbReference type="InterPro" id="IPR002575">
    <property type="entry name" value="Aminoglycoside_PTrfase"/>
</dbReference>
<dbReference type="EMBL" id="JBHSEH010000001">
    <property type="protein sequence ID" value="MFC4424589.1"/>
    <property type="molecule type" value="Genomic_DNA"/>
</dbReference>
<keyword evidence="3" id="KW-1185">Reference proteome</keyword>
<dbReference type="PANTHER" id="PTHR21310">
    <property type="entry name" value="AMINOGLYCOSIDE PHOSPHOTRANSFERASE-RELATED-RELATED"/>
    <property type="match status" value="1"/>
</dbReference>
<protein>
    <submittedName>
        <fullName evidence="2">Phosphotransferase</fullName>
    </submittedName>
</protein>
<dbReference type="InterPro" id="IPR051678">
    <property type="entry name" value="AGP_Transferase"/>
</dbReference>
<dbReference type="SUPFAM" id="SSF56112">
    <property type="entry name" value="Protein kinase-like (PK-like)"/>
    <property type="match status" value="1"/>
</dbReference>
<dbReference type="Proteomes" id="UP001595998">
    <property type="component" value="Unassembled WGS sequence"/>
</dbReference>
<dbReference type="RefSeq" id="WP_380034719.1">
    <property type="nucleotide sequence ID" value="NZ_JBHSEH010000001.1"/>
</dbReference>
<reference evidence="3" key="1">
    <citation type="journal article" date="2019" name="Int. J. Syst. Evol. Microbiol.">
        <title>The Global Catalogue of Microorganisms (GCM) 10K type strain sequencing project: providing services to taxonomists for standard genome sequencing and annotation.</title>
        <authorList>
            <consortium name="The Broad Institute Genomics Platform"/>
            <consortium name="The Broad Institute Genome Sequencing Center for Infectious Disease"/>
            <person name="Wu L."/>
            <person name="Ma J."/>
        </authorList>
    </citation>
    <scope>NUCLEOTIDE SEQUENCE [LARGE SCALE GENOMIC DNA]</scope>
    <source>
        <strain evidence="3">CCUG 56029</strain>
    </source>
</reference>
<dbReference type="Pfam" id="PF01636">
    <property type="entry name" value="APH"/>
    <property type="match status" value="1"/>
</dbReference>
<accession>A0ABV8XHF1</accession>
<organism evidence="2 3">
    <name type="scientific">Deinococcus navajonensis</name>
    <dbReference type="NCBI Taxonomy" id="309884"/>
    <lineage>
        <taxon>Bacteria</taxon>
        <taxon>Thermotogati</taxon>
        <taxon>Deinococcota</taxon>
        <taxon>Deinococci</taxon>
        <taxon>Deinococcales</taxon>
        <taxon>Deinococcaceae</taxon>
        <taxon>Deinococcus</taxon>
    </lineage>
</organism>
<evidence type="ECO:0000259" key="1">
    <source>
        <dbReference type="Pfam" id="PF01636"/>
    </source>
</evidence>
<dbReference type="Gene3D" id="3.90.1200.10">
    <property type="match status" value="1"/>
</dbReference>
<comment type="caution">
    <text evidence="2">The sequence shown here is derived from an EMBL/GenBank/DDBJ whole genome shotgun (WGS) entry which is preliminary data.</text>
</comment>
<evidence type="ECO:0000313" key="2">
    <source>
        <dbReference type="EMBL" id="MFC4424589.1"/>
    </source>
</evidence>
<sequence length="274" mass="29785">MTDVRRLAESLGAELLRAWPLAGGVSAQVTALEVRQRGQTRRLVVRAYGARDLARCADLARREFELLGRLTLAGVPVPQPVLHAPGLLVTSFVEGVGGLDAPADPLVLADVLAQIHAVPVTGLLSLPLSAPVPPRGMPDERLSESRIRRALASWAPPAGPEVLVHGDFWPGNTLWQGGRLSAVIDWEDAALGHPLADLGNARLEVCWAQGEAAMADLTRRYAMRTGQDLTGLPYWDLQAALRPCDRLDTWGLEADTLERMRTLHARFVTQAMER</sequence>
<evidence type="ECO:0000313" key="3">
    <source>
        <dbReference type="Proteomes" id="UP001595998"/>
    </source>
</evidence>